<dbReference type="AlphaFoldDB" id="A0A0L0HU70"/>
<dbReference type="InParanoid" id="A0A0L0HU70"/>
<dbReference type="eggNOG" id="KOG2567">
    <property type="taxonomic scope" value="Eukaryota"/>
</dbReference>
<dbReference type="STRING" id="645134.A0A0L0HU70"/>
<comment type="subcellular location">
    <subcellularLocation>
        <location evidence="1">Nucleus</location>
    </subcellularLocation>
</comment>
<dbReference type="Gene3D" id="3.30.110.20">
    <property type="entry name" value="Alba-like domain"/>
    <property type="match status" value="1"/>
</dbReference>
<dbReference type="OMA" id="EATSGHQ"/>
<reference evidence="5 6" key="1">
    <citation type="submission" date="2009-08" db="EMBL/GenBank/DDBJ databases">
        <title>The Genome Sequence of Spizellomyces punctatus strain DAOM BR117.</title>
        <authorList>
            <consortium name="The Broad Institute Genome Sequencing Platform"/>
            <person name="Russ C."/>
            <person name="Cuomo C."/>
            <person name="Shea T."/>
            <person name="Young S.K."/>
            <person name="Zeng Q."/>
            <person name="Koehrsen M."/>
            <person name="Haas B."/>
            <person name="Borodovsky M."/>
            <person name="Guigo R."/>
            <person name="Alvarado L."/>
            <person name="Berlin A."/>
            <person name="Bochicchio J."/>
            <person name="Borenstein D."/>
            <person name="Chapman S."/>
            <person name="Chen Z."/>
            <person name="Engels R."/>
            <person name="Freedman E."/>
            <person name="Gellesch M."/>
            <person name="Goldberg J."/>
            <person name="Griggs A."/>
            <person name="Gujja S."/>
            <person name="Heiman D."/>
            <person name="Hepburn T."/>
            <person name="Howarth C."/>
            <person name="Jen D."/>
            <person name="Larson L."/>
            <person name="Lewis B."/>
            <person name="Mehta T."/>
            <person name="Park D."/>
            <person name="Pearson M."/>
            <person name="Roberts A."/>
            <person name="Saif S."/>
            <person name="Shenoy N."/>
            <person name="Sisk P."/>
            <person name="Stolte C."/>
            <person name="Sykes S."/>
            <person name="Thomson T."/>
            <person name="Walk T."/>
            <person name="White J."/>
            <person name="Yandava C."/>
            <person name="Burger G."/>
            <person name="Gray M.W."/>
            <person name="Holland P.W.H."/>
            <person name="King N."/>
            <person name="Lang F.B.F."/>
            <person name="Roger A.J."/>
            <person name="Ruiz-Trillo I."/>
            <person name="Lander E."/>
            <person name="Nusbaum C."/>
        </authorList>
    </citation>
    <scope>NUCLEOTIDE SEQUENCE [LARGE SCALE GENOMIC DNA]</scope>
    <source>
        <strain evidence="5 6">DAOM BR117</strain>
    </source>
</reference>
<dbReference type="Proteomes" id="UP000053201">
    <property type="component" value="Unassembled WGS sequence"/>
</dbReference>
<dbReference type="InterPro" id="IPR051958">
    <property type="entry name" value="Alba-like_NAB"/>
</dbReference>
<dbReference type="EMBL" id="KQ257450">
    <property type="protein sequence ID" value="KND04901.1"/>
    <property type="molecule type" value="Genomic_DNA"/>
</dbReference>
<dbReference type="VEuPathDB" id="FungiDB:SPPG_00595"/>
<proteinExistence type="inferred from homology"/>
<keyword evidence="6" id="KW-1185">Reference proteome</keyword>
<sequence length="118" mass="13163">MEKYRRTAVGEEAEGDTAAENEIRISSHGKIRTYVAQILGLLKEGKHVVIIGKGKTINKAVTVAEIAKRRLDGKVKQDTDICSVEATDVWDPIEEDLDRLLVTRHLPCIKLTLHMVDS</sequence>
<evidence type="ECO:0000313" key="6">
    <source>
        <dbReference type="Proteomes" id="UP000053201"/>
    </source>
</evidence>
<dbReference type="GO" id="GO:0005634">
    <property type="term" value="C:nucleus"/>
    <property type="evidence" value="ECO:0007669"/>
    <property type="project" value="UniProtKB-SubCell"/>
</dbReference>
<organism evidence="5 6">
    <name type="scientific">Spizellomyces punctatus (strain DAOM BR117)</name>
    <dbReference type="NCBI Taxonomy" id="645134"/>
    <lineage>
        <taxon>Eukaryota</taxon>
        <taxon>Fungi</taxon>
        <taxon>Fungi incertae sedis</taxon>
        <taxon>Chytridiomycota</taxon>
        <taxon>Chytridiomycota incertae sedis</taxon>
        <taxon>Chytridiomycetes</taxon>
        <taxon>Spizellomycetales</taxon>
        <taxon>Spizellomycetaceae</taxon>
        <taxon>Spizellomyces</taxon>
    </lineage>
</organism>
<evidence type="ECO:0000313" key="5">
    <source>
        <dbReference type="EMBL" id="KND04901.1"/>
    </source>
</evidence>
<accession>A0A0L0HU70</accession>
<evidence type="ECO:0000256" key="1">
    <source>
        <dbReference type="ARBA" id="ARBA00004123"/>
    </source>
</evidence>
<dbReference type="Pfam" id="PF01918">
    <property type="entry name" value="Alba"/>
    <property type="match status" value="1"/>
</dbReference>
<dbReference type="InterPro" id="IPR036882">
    <property type="entry name" value="Alba-like_dom_sf"/>
</dbReference>
<feature type="domain" description="DNA/RNA-binding protein Alba-like" evidence="4">
    <location>
        <begin position="21"/>
        <end position="82"/>
    </location>
</feature>
<dbReference type="SUPFAM" id="SSF82704">
    <property type="entry name" value="AlbA-like"/>
    <property type="match status" value="1"/>
</dbReference>
<dbReference type="InterPro" id="IPR002775">
    <property type="entry name" value="DNA/RNA-bd_Alba-like"/>
</dbReference>
<keyword evidence="3" id="KW-0539">Nucleus</keyword>
<comment type="similarity">
    <text evidence="2">Belongs to the histone-like Alba family.</text>
</comment>
<dbReference type="PANTHER" id="PTHR13516:SF4">
    <property type="entry name" value="FI09323P"/>
    <property type="match status" value="1"/>
</dbReference>
<evidence type="ECO:0000256" key="2">
    <source>
        <dbReference type="ARBA" id="ARBA00008018"/>
    </source>
</evidence>
<dbReference type="RefSeq" id="XP_016612940.1">
    <property type="nucleotide sequence ID" value="XM_016748925.1"/>
</dbReference>
<evidence type="ECO:0000256" key="3">
    <source>
        <dbReference type="ARBA" id="ARBA00023242"/>
    </source>
</evidence>
<dbReference type="GO" id="GO:0003723">
    <property type="term" value="F:RNA binding"/>
    <property type="evidence" value="ECO:0007669"/>
    <property type="project" value="TreeGrafter"/>
</dbReference>
<name>A0A0L0HU70_SPIPD</name>
<evidence type="ECO:0000259" key="4">
    <source>
        <dbReference type="Pfam" id="PF01918"/>
    </source>
</evidence>
<gene>
    <name evidence="5" type="ORF">SPPG_00595</name>
</gene>
<dbReference type="OrthoDB" id="424402at2759"/>
<protein>
    <recommendedName>
        <fullName evidence="4">DNA/RNA-binding protein Alba-like domain-containing protein</fullName>
    </recommendedName>
</protein>
<dbReference type="PANTHER" id="PTHR13516">
    <property type="entry name" value="RIBONUCLEASE P SUBUNIT P25"/>
    <property type="match status" value="1"/>
</dbReference>
<dbReference type="GeneID" id="27684314"/>